<keyword evidence="7 8" id="KW-0472">Membrane</keyword>
<comment type="caution">
    <text evidence="9">The sequence shown here is derived from an EMBL/GenBank/DDBJ whole genome shotgun (WGS) entry which is preliminary data.</text>
</comment>
<keyword evidence="5 8" id="KW-0812">Transmembrane</keyword>
<accession>A0A7U7J0C0</accession>
<name>A0A7U7J0C0_9PROT</name>
<evidence type="ECO:0000256" key="1">
    <source>
        <dbReference type="ARBA" id="ARBA00004651"/>
    </source>
</evidence>
<evidence type="ECO:0000256" key="6">
    <source>
        <dbReference type="ARBA" id="ARBA00022989"/>
    </source>
</evidence>
<dbReference type="PANTHER" id="PTHR33908">
    <property type="entry name" value="MANNOSYLTRANSFERASE YKCB-RELATED"/>
    <property type="match status" value="1"/>
</dbReference>
<dbReference type="PANTHER" id="PTHR33908:SF11">
    <property type="entry name" value="MEMBRANE PROTEIN"/>
    <property type="match status" value="1"/>
</dbReference>
<evidence type="ECO:0000256" key="2">
    <source>
        <dbReference type="ARBA" id="ARBA00022475"/>
    </source>
</evidence>
<protein>
    <recommendedName>
        <fullName evidence="11">Glycosyltransferase RgtA/B/C/D-like domain-containing protein</fullName>
    </recommendedName>
</protein>
<feature type="transmembrane region" description="Helical" evidence="8">
    <location>
        <begin position="165"/>
        <end position="182"/>
    </location>
</feature>
<feature type="transmembrane region" description="Helical" evidence="8">
    <location>
        <begin position="333"/>
        <end position="359"/>
    </location>
</feature>
<evidence type="ECO:0000256" key="4">
    <source>
        <dbReference type="ARBA" id="ARBA00022679"/>
    </source>
</evidence>
<dbReference type="InterPro" id="IPR050297">
    <property type="entry name" value="LipidA_mod_glycosyltrf_83"/>
</dbReference>
<dbReference type="AlphaFoldDB" id="A0A7U7J0C0"/>
<feature type="transmembrane region" description="Helical" evidence="8">
    <location>
        <begin position="269"/>
        <end position="290"/>
    </location>
</feature>
<keyword evidence="6 8" id="KW-1133">Transmembrane helix</keyword>
<evidence type="ECO:0008006" key="11">
    <source>
        <dbReference type="Google" id="ProtNLM"/>
    </source>
</evidence>
<feature type="transmembrane region" description="Helical" evidence="8">
    <location>
        <begin position="112"/>
        <end position="130"/>
    </location>
</feature>
<comment type="subcellular location">
    <subcellularLocation>
        <location evidence="1">Cell membrane</location>
        <topology evidence="1">Multi-pass membrane protein</topology>
    </subcellularLocation>
</comment>
<dbReference type="GO" id="GO:0009103">
    <property type="term" value="P:lipopolysaccharide biosynthetic process"/>
    <property type="evidence" value="ECO:0007669"/>
    <property type="project" value="UniProtKB-ARBA"/>
</dbReference>
<dbReference type="RefSeq" id="WP_152332648.1">
    <property type="nucleotide sequence ID" value="NZ_CBLY010000004.1"/>
</dbReference>
<reference evidence="9 10" key="2">
    <citation type="journal article" date="2014" name="PLoS ONE">
        <title>Evolution of mitochondria reconstructed from the energy metabolism of living bacteria.</title>
        <authorList>
            <person name="Degli Esposti M."/>
            <person name="Chouaia B."/>
            <person name="Comandatore F."/>
            <person name="Crotti E."/>
            <person name="Sassera D."/>
            <person name="Lievens P.M."/>
            <person name="Daffonchio D."/>
            <person name="Bandi C."/>
        </authorList>
    </citation>
    <scope>NUCLEOTIDE SEQUENCE [LARGE SCALE GENOMIC DNA]</scope>
    <source>
        <strain evidence="10">AM169</strain>
    </source>
</reference>
<proteinExistence type="predicted"/>
<evidence type="ECO:0000313" key="9">
    <source>
        <dbReference type="EMBL" id="CDG33365.1"/>
    </source>
</evidence>
<feature type="transmembrane region" description="Helical" evidence="8">
    <location>
        <begin position="88"/>
        <end position="105"/>
    </location>
</feature>
<dbReference type="EMBL" id="CBLY010000004">
    <property type="protein sequence ID" value="CDG33365.1"/>
    <property type="molecule type" value="Genomic_DNA"/>
</dbReference>
<keyword evidence="4" id="KW-0808">Transferase</keyword>
<sequence length="497" mass="56441">MSYNSFRDRLARSLDSKYVAYSLLFVMAILTRFMVFGNPFIFADEEFYMLVGGRMLHGELPYVDIWDRKPIGIFLLYELFHLFGPYRIWAYQAIALLSAWATSILCMKVARLIAPVGGALCAGCLYLVWIANSQGCGGQTPIFYNLLVVWAILLVARFMAGQARLTLFQTGAGVMLLFGIALQLKTSVVFEGIYVGLFLMGLTYQQGGTLKQVMGHAIIWCGLALVPTLAVMLFYALDGHFQEWWFANTVSIFLKKPIPAASLHQWLHNVYWCLVMLGILLGTTVLRFLFRKQTAHCQPLSLFLGGWAWTAFAGFALFNTFTKHYSLPLYPAFFITAAPLWASPFSRLWLVLLLVWGGIRTYDTEKKINRASDLSTLRQAVSRLSSPVGCVFNYDTPDILLDSVPYCHLTRFPFSAHLSADTERDALGIDPVQETEAILAQKPLYILLSADDTEHDMSINRDTYAVLTRELKQHYEMIYEHPPRYAFSGFIIYRRIR</sequence>
<keyword evidence="2" id="KW-1003">Cell membrane</keyword>
<organism evidence="9 10">
    <name type="scientific">Parasaccharibacter apium</name>
    <dbReference type="NCBI Taxonomy" id="1510841"/>
    <lineage>
        <taxon>Bacteria</taxon>
        <taxon>Pseudomonadati</taxon>
        <taxon>Pseudomonadota</taxon>
        <taxon>Alphaproteobacteria</taxon>
        <taxon>Acetobacterales</taxon>
        <taxon>Acetobacteraceae</taxon>
        <taxon>Parasaccharibacter</taxon>
    </lineage>
</organism>
<dbReference type="GO" id="GO:0005886">
    <property type="term" value="C:plasma membrane"/>
    <property type="evidence" value="ECO:0007669"/>
    <property type="project" value="UniProtKB-SubCell"/>
</dbReference>
<reference evidence="9 10" key="1">
    <citation type="journal article" date="2014" name="Genome Biol. Evol.">
        <title>Acetic acid bacteria genomes reveal functional traits for adaptation to life in insect guts.</title>
        <authorList>
            <person name="Chouaia B."/>
            <person name="Gaiarsa S."/>
            <person name="Crotti E."/>
            <person name="Comandatore F."/>
            <person name="Degli Esposti M."/>
            <person name="Ricci I."/>
            <person name="Alma A."/>
            <person name="Favia G."/>
            <person name="Bandi C."/>
            <person name="Daffonchio D."/>
        </authorList>
    </citation>
    <scope>NUCLEOTIDE SEQUENCE [LARGE SCALE GENOMIC DNA]</scope>
    <source>
        <strain evidence="10">AM169</strain>
    </source>
</reference>
<evidence type="ECO:0000313" key="10">
    <source>
        <dbReference type="Proteomes" id="UP000027590"/>
    </source>
</evidence>
<dbReference type="Proteomes" id="UP000027590">
    <property type="component" value="Unassembled WGS sequence"/>
</dbReference>
<evidence type="ECO:0000256" key="8">
    <source>
        <dbReference type="SAM" id="Phobius"/>
    </source>
</evidence>
<evidence type="ECO:0000256" key="7">
    <source>
        <dbReference type="ARBA" id="ARBA00023136"/>
    </source>
</evidence>
<evidence type="ECO:0000256" key="3">
    <source>
        <dbReference type="ARBA" id="ARBA00022676"/>
    </source>
</evidence>
<feature type="transmembrane region" description="Helical" evidence="8">
    <location>
        <begin position="302"/>
        <end position="321"/>
    </location>
</feature>
<keyword evidence="3" id="KW-0328">Glycosyltransferase</keyword>
<gene>
    <name evidence="9" type="ORF">SACS_0627</name>
</gene>
<feature type="transmembrane region" description="Helical" evidence="8">
    <location>
        <begin position="21"/>
        <end position="42"/>
    </location>
</feature>
<evidence type="ECO:0000256" key="5">
    <source>
        <dbReference type="ARBA" id="ARBA00022692"/>
    </source>
</evidence>
<dbReference type="GO" id="GO:0016763">
    <property type="term" value="F:pentosyltransferase activity"/>
    <property type="evidence" value="ECO:0007669"/>
    <property type="project" value="TreeGrafter"/>
</dbReference>
<feature type="transmembrane region" description="Helical" evidence="8">
    <location>
        <begin position="217"/>
        <end position="237"/>
    </location>
</feature>
<feature type="transmembrane region" description="Helical" evidence="8">
    <location>
        <begin position="142"/>
        <end position="160"/>
    </location>
</feature>
<feature type="transmembrane region" description="Helical" evidence="8">
    <location>
        <begin position="188"/>
        <end position="205"/>
    </location>
</feature>